<comment type="caution">
    <text evidence="5">The sequence shown here is derived from an EMBL/GenBank/DDBJ whole genome shotgun (WGS) entry which is preliminary data.</text>
</comment>
<dbReference type="SUPFAM" id="SSF52218">
    <property type="entry name" value="Flavoproteins"/>
    <property type="match status" value="1"/>
</dbReference>
<protein>
    <submittedName>
        <fullName evidence="5">4Fe-4S binding protein</fullName>
    </submittedName>
</protein>
<name>A0A7X9YJB7_9ACTN</name>
<evidence type="ECO:0000256" key="3">
    <source>
        <dbReference type="ARBA" id="ARBA00023014"/>
    </source>
</evidence>
<dbReference type="EMBL" id="JABBCP010000004">
    <property type="protein sequence ID" value="NMF55936.1"/>
    <property type="molecule type" value="Genomic_DNA"/>
</dbReference>
<keyword evidence="2" id="KW-0408">Iron</keyword>
<dbReference type="Gene3D" id="3.30.70.20">
    <property type="match status" value="1"/>
</dbReference>
<dbReference type="PROSITE" id="PS00198">
    <property type="entry name" value="4FE4S_FER_1"/>
    <property type="match status" value="2"/>
</dbReference>
<evidence type="ECO:0000256" key="2">
    <source>
        <dbReference type="ARBA" id="ARBA00023004"/>
    </source>
</evidence>
<accession>A0A7X9YJB7</accession>
<sequence>MILYFSAEGNSRYVAERIAEHLGDTAVSIETFKGETNPHIAVEEGGCLGFIAPTYCWGLPTPAVDFLKRATFEVPANAYVFTATTFGTTAGQTTRFAANLLHERGVETTAQYSVQMPDTWTPMFDLSDTEKVEAINARADEQIDECAQMIANRAMGNHVRRAVPMFAAKLYYRFGLPACRDTSKFSVDANTCVGCGLCAKRCPVDAIQMRDGVPTWSKSECAACLRCLHSCPKFAIRRGPKTHAHGQYRHP</sequence>
<dbReference type="PROSITE" id="PS51379">
    <property type="entry name" value="4FE4S_FER_2"/>
    <property type="match status" value="2"/>
</dbReference>
<dbReference type="GO" id="GO:0046872">
    <property type="term" value="F:metal ion binding"/>
    <property type="evidence" value="ECO:0007669"/>
    <property type="project" value="UniProtKB-KW"/>
</dbReference>
<keyword evidence="6" id="KW-1185">Reference proteome</keyword>
<dbReference type="InterPro" id="IPR029039">
    <property type="entry name" value="Flavoprotein-like_sf"/>
</dbReference>
<dbReference type="Proteomes" id="UP000546970">
    <property type="component" value="Unassembled WGS sequence"/>
</dbReference>
<feature type="domain" description="4Fe-4S ferredoxin-type" evidence="4">
    <location>
        <begin position="183"/>
        <end position="212"/>
    </location>
</feature>
<dbReference type="RefSeq" id="WP_169277572.1">
    <property type="nucleotide sequence ID" value="NZ_JABBCP010000004.1"/>
</dbReference>
<gene>
    <name evidence="5" type="ORF">HF320_06305</name>
</gene>
<dbReference type="InterPro" id="IPR026816">
    <property type="entry name" value="Flavodoxin_dom"/>
</dbReference>
<proteinExistence type="predicted"/>
<keyword evidence="3" id="KW-0411">Iron-sulfur</keyword>
<dbReference type="SUPFAM" id="SSF54862">
    <property type="entry name" value="4Fe-4S ferredoxins"/>
    <property type="match status" value="1"/>
</dbReference>
<organism evidence="5 6">
    <name type="scientific">Collinsella acetigenes</name>
    <dbReference type="NCBI Taxonomy" id="2713419"/>
    <lineage>
        <taxon>Bacteria</taxon>
        <taxon>Bacillati</taxon>
        <taxon>Actinomycetota</taxon>
        <taxon>Coriobacteriia</taxon>
        <taxon>Coriobacteriales</taxon>
        <taxon>Coriobacteriaceae</taxon>
        <taxon>Collinsella</taxon>
    </lineage>
</organism>
<dbReference type="Gene3D" id="3.40.50.360">
    <property type="match status" value="1"/>
</dbReference>
<feature type="domain" description="4Fe-4S ferredoxin-type" evidence="4">
    <location>
        <begin position="214"/>
        <end position="241"/>
    </location>
</feature>
<evidence type="ECO:0000313" key="6">
    <source>
        <dbReference type="Proteomes" id="UP000546970"/>
    </source>
</evidence>
<dbReference type="InterPro" id="IPR047964">
    <property type="entry name" value="EFR1-like"/>
</dbReference>
<dbReference type="AlphaFoldDB" id="A0A7X9YJB7"/>
<dbReference type="InterPro" id="IPR017900">
    <property type="entry name" value="4Fe4S_Fe_S_CS"/>
</dbReference>
<evidence type="ECO:0000313" key="5">
    <source>
        <dbReference type="EMBL" id="NMF55936.1"/>
    </source>
</evidence>
<reference evidence="5 6" key="1">
    <citation type="submission" date="2020-04" db="EMBL/GenBank/DDBJ databases">
        <title>Collinsella sp. KGMB02528 nov., an anaerobic actinobacterium isolated from human feces.</title>
        <authorList>
            <person name="Han K.-I."/>
            <person name="Eom M.K."/>
            <person name="Kim J.-S."/>
            <person name="Lee K.C."/>
            <person name="Suh M.K."/>
            <person name="Park S.-H."/>
            <person name="Lee J.H."/>
            <person name="Kang S.W."/>
            <person name="Park J.-E."/>
            <person name="Oh B.S."/>
            <person name="Yu S.Y."/>
            <person name="Choi S.-H."/>
            <person name="Lee D.H."/>
            <person name="Yoon H."/>
            <person name="Kim B.-Y."/>
            <person name="Lee J.H."/>
            <person name="Lee J.-S."/>
        </authorList>
    </citation>
    <scope>NUCLEOTIDE SEQUENCE [LARGE SCALE GENOMIC DNA]</scope>
    <source>
        <strain evidence="5 6">KGMB02528</strain>
    </source>
</reference>
<dbReference type="Pfam" id="PF12724">
    <property type="entry name" value="Flavodoxin_5"/>
    <property type="match status" value="1"/>
</dbReference>
<keyword evidence="1" id="KW-0479">Metal-binding</keyword>
<dbReference type="GO" id="GO:0051536">
    <property type="term" value="F:iron-sulfur cluster binding"/>
    <property type="evidence" value="ECO:0007669"/>
    <property type="project" value="UniProtKB-KW"/>
</dbReference>
<dbReference type="InterPro" id="IPR017896">
    <property type="entry name" value="4Fe4S_Fe-S-bd"/>
</dbReference>
<evidence type="ECO:0000256" key="1">
    <source>
        <dbReference type="ARBA" id="ARBA00022723"/>
    </source>
</evidence>
<dbReference type="NCBIfam" id="NF038196">
    <property type="entry name" value="ferrodoxin_EFR1"/>
    <property type="match status" value="1"/>
</dbReference>
<dbReference type="Pfam" id="PF00037">
    <property type="entry name" value="Fer4"/>
    <property type="match status" value="1"/>
</dbReference>
<evidence type="ECO:0000259" key="4">
    <source>
        <dbReference type="PROSITE" id="PS51379"/>
    </source>
</evidence>